<keyword evidence="2" id="KW-1185">Reference proteome</keyword>
<dbReference type="InterPro" id="IPR053154">
    <property type="entry name" value="c-di-AMP_regulator"/>
</dbReference>
<organism evidence="1 2">
    <name type="scientific">Pradoshia eiseniae</name>
    <dbReference type="NCBI Taxonomy" id="2064768"/>
    <lineage>
        <taxon>Bacteria</taxon>
        <taxon>Bacillati</taxon>
        <taxon>Bacillota</taxon>
        <taxon>Bacilli</taxon>
        <taxon>Bacillales</taxon>
        <taxon>Bacillaceae</taxon>
        <taxon>Pradoshia</taxon>
    </lineage>
</organism>
<dbReference type="OrthoDB" id="2960905at2"/>
<dbReference type="RefSeq" id="WP_104850793.1">
    <property type="nucleotide sequence ID" value="NZ_PKOZ01000019.1"/>
</dbReference>
<evidence type="ECO:0000313" key="2">
    <source>
        <dbReference type="Proteomes" id="UP000239663"/>
    </source>
</evidence>
<dbReference type="InterPro" id="IPR012505">
    <property type="entry name" value="YbbR"/>
</dbReference>
<sequence>MDKITSSSWFMRIGAFVVAFMLFMQVNSDPSNITNTQTKDGSTLINDVPVEIYYDTDNLIVAGAPDTVGITLEGPESIVNATRNKMDFEIYVDLSEAEIGSQRVPIQVKGLSDKLEYELTQAYADVDVEEKVTEEYNVEVEFDKSLLGEGYQAETPVIEPAAVKITGAKSLVDQIAVVRAAVNTDGSVTKDISTEATVQAYDINMNKLDVTINPASVNITIDISSPSKEVSLKPVQKGTEPDGITIEDIKLNVNKVTIYGDVSVLKDVKEIEIPVDISDIKKDTTLDLPLSLPDGVVGASADTVKVTIDVKGENGEDEPVSTETKEATDTIAAIPIDIIGVDEDLYEANFITPADGSVSMEVSGEESFLESLEVSDISISVDVTGLKKGEHQVTMNVKAPDEVHWELPDDSRTVTIALVEKN</sequence>
<dbReference type="EMBL" id="PKOZ01000019">
    <property type="protein sequence ID" value="PQD93881.1"/>
    <property type="molecule type" value="Genomic_DNA"/>
</dbReference>
<evidence type="ECO:0000313" key="1">
    <source>
        <dbReference type="EMBL" id="PQD93881.1"/>
    </source>
</evidence>
<comment type="caution">
    <text evidence="1">The sequence shown here is derived from an EMBL/GenBank/DDBJ whole genome shotgun (WGS) entry which is preliminary data.</text>
</comment>
<dbReference type="AlphaFoldDB" id="A0A2S7MVP0"/>
<dbReference type="Proteomes" id="UP000239663">
    <property type="component" value="Unassembled WGS sequence"/>
</dbReference>
<reference evidence="1 2" key="1">
    <citation type="submission" date="2017-12" db="EMBL/GenBank/DDBJ databases">
        <title>Taxonomic description and draft genome of Pradoshia cofamensis Gen. nov., sp. nov., a thermotolerant bacillale isolated from anterior gut of earthworm Eisenia fetida.</title>
        <authorList>
            <person name="Saha T."/>
            <person name="Chakraborty R."/>
        </authorList>
    </citation>
    <scope>NUCLEOTIDE SEQUENCE [LARGE SCALE GENOMIC DNA]</scope>
    <source>
        <strain evidence="1 2">EAG3</strain>
    </source>
</reference>
<dbReference type="Gene3D" id="2.170.120.40">
    <property type="entry name" value="YbbR-like domain"/>
    <property type="match status" value="2"/>
</dbReference>
<dbReference type="Gene3D" id="2.170.120.30">
    <property type="match status" value="2"/>
</dbReference>
<proteinExistence type="predicted"/>
<dbReference type="Pfam" id="PF07949">
    <property type="entry name" value="YbbR"/>
    <property type="match status" value="3"/>
</dbReference>
<dbReference type="PANTHER" id="PTHR37804">
    <property type="entry name" value="CDAA REGULATORY PROTEIN CDAR"/>
    <property type="match status" value="1"/>
</dbReference>
<dbReference type="PANTHER" id="PTHR37804:SF1">
    <property type="entry name" value="CDAA REGULATORY PROTEIN CDAR"/>
    <property type="match status" value="1"/>
</dbReference>
<name>A0A2S7MVP0_9BACI</name>
<protein>
    <recommendedName>
        <fullName evidence="3">YbbR-like domain-containing protein YbbR</fullName>
    </recommendedName>
</protein>
<evidence type="ECO:0008006" key="3">
    <source>
        <dbReference type="Google" id="ProtNLM"/>
    </source>
</evidence>
<accession>A0A2S7MVP0</accession>
<gene>
    <name evidence="1" type="ORF">CYL18_17530</name>
</gene>